<reference evidence="3" key="1">
    <citation type="submission" date="2016-11" db="UniProtKB">
        <authorList>
            <consortium name="WormBaseParasite"/>
        </authorList>
    </citation>
    <scope>IDENTIFICATION</scope>
</reference>
<dbReference type="AlphaFoldDB" id="A0A1I7RWV3"/>
<feature type="transmembrane region" description="Helical" evidence="1">
    <location>
        <begin position="148"/>
        <end position="169"/>
    </location>
</feature>
<dbReference type="Proteomes" id="UP000095284">
    <property type="component" value="Unplaced"/>
</dbReference>
<sequence>MNRLVFDYNNTFLGKYNCSFYEVNIVLPIEQRKSILHGTALLMMGIVFMTLYLPCLYAMSSERLRANSCYRLMLIMAILDVLELSFTAVYSGIATIMGWHYCDTDSDTIRMVLYFQGCLVLGLWFAYTYTSLILALNRCLSFGSYKRVFDHPIWLLGTVAVLFTTVWFVNPLFYHSFNGVWLFTPHPLELAIVDRDDLLTQSMLVTGSVALCAGSYACLELFNLSAEFTKAAHILWILVEGAPSVVYLTLNQTILCILCAKGKRLALQTSSTQYAITTHSRKPSVTPAMDVVTASPM</sequence>
<dbReference type="PANTHER" id="PTHR23021:SF11">
    <property type="entry name" value="SERPENTINE RECEPTOR, CLASS T"/>
    <property type="match status" value="1"/>
</dbReference>
<evidence type="ECO:0000313" key="3">
    <source>
        <dbReference type="WBParaSite" id="BXY_0521600.1"/>
    </source>
</evidence>
<organism evidence="2 3">
    <name type="scientific">Bursaphelenchus xylophilus</name>
    <name type="common">Pinewood nematode worm</name>
    <name type="synonym">Aphelenchoides xylophilus</name>
    <dbReference type="NCBI Taxonomy" id="6326"/>
    <lineage>
        <taxon>Eukaryota</taxon>
        <taxon>Metazoa</taxon>
        <taxon>Ecdysozoa</taxon>
        <taxon>Nematoda</taxon>
        <taxon>Chromadorea</taxon>
        <taxon>Rhabditida</taxon>
        <taxon>Tylenchina</taxon>
        <taxon>Tylenchomorpha</taxon>
        <taxon>Aphelenchoidea</taxon>
        <taxon>Aphelenchoididae</taxon>
        <taxon>Bursaphelenchus</taxon>
    </lineage>
</organism>
<keyword evidence="1" id="KW-0472">Membrane</keyword>
<dbReference type="WBParaSite" id="BXY_0521600.1">
    <property type="protein sequence ID" value="BXY_0521600.1"/>
    <property type="gene ID" value="BXY_0521600"/>
</dbReference>
<protein>
    <submittedName>
        <fullName evidence="3">G protein-coupled receptor</fullName>
    </submittedName>
</protein>
<feature type="transmembrane region" description="Helical" evidence="1">
    <location>
        <begin position="72"/>
        <end position="93"/>
    </location>
</feature>
<feature type="transmembrane region" description="Helical" evidence="1">
    <location>
        <begin position="231"/>
        <end position="250"/>
    </location>
</feature>
<accession>A0A1I7RWV3</accession>
<evidence type="ECO:0000313" key="2">
    <source>
        <dbReference type="Proteomes" id="UP000095284"/>
    </source>
</evidence>
<dbReference type="PANTHER" id="PTHR23021">
    <property type="entry name" value="SERPENTINE RECEPTOR, CLASS T"/>
    <property type="match status" value="1"/>
</dbReference>
<feature type="transmembrane region" description="Helical" evidence="1">
    <location>
        <begin position="35"/>
        <end position="60"/>
    </location>
</feature>
<keyword evidence="1" id="KW-1133">Transmembrane helix</keyword>
<evidence type="ECO:0000256" key="1">
    <source>
        <dbReference type="SAM" id="Phobius"/>
    </source>
</evidence>
<feature type="transmembrane region" description="Helical" evidence="1">
    <location>
        <begin position="198"/>
        <end position="219"/>
    </location>
</feature>
<keyword evidence="1" id="KW-0812">Transmembrane</keyword>
<dbReference type="InterPro" id="IPR019425">
    <property type="entry name" value="7TM_GPCR_serpentine_rcpt_Srt"/>
</dbReference>
<proteinExistence type="predicted"/>
<feature type="transmembrane region" description="Helical" evidence="1">
    <location>
        <begin position="113"/>
        <end position="136"/>
    </location>
</feature>
<dbReference type="Pfam" id="PF10321">
    <property type="entry name" value="7TM_GPCR_Srt"/>
    <property type="match status" value="2"/>
</dbReference>
<name>A0A1I7RWV3_BURXY</name>